<keyword evidence="2" id="KW-1185">Reference proteome</keyword>
<dbReference type="RefSeq" id="XP_032063005.1">
    <property type="nucleotide sequence ID" value="XM_032207114.1"/>
</dbReference>
<dbReference type="KEGG" id="aful:116501520"/>
<sequence>MPVPASAMSKRKASSGRPNPGISDLLTGGGALGGPRRASAAPTAFLPAELENYEWNGNRAIHKYNAHRLDKMIQVHLSTS</sequence>
<dbReference type="InParanoid" id="A0A6J3EM82"/>
<proteinExistence type="predicted"/>
<evidence type="ECO:0000313" key="2">
    <source>
        <dbReference type="Proteomes" id="UP000504639"/>
    </source>
</evidence>
<dbReference type="GeneID" id="116501520"/>
<gene>
    <name evidence="3" type="primary">LOC116501520</name>
</gene>
<evidence type="ECO:0000313" key="3">
    <source>
        <dbReference type="RefSeq" id="XP_032063005.1"/>
    </source>
</evidence>
<dbReference type="AlphaFoldDB" id="A0A6J3EM82"/>
<dbReference type="Proteomes" id="UP000504639">
    <property type="component" value="Unplaced"/>
</dbReference>
<protein>
    <submittedName>
        <fullName evidence="3">DNA polymerase beta-like</fullName>
    </submittedName>
</protein>
<evidence type="ECO:0000256" key="1">
    <source>
        <dbReference type="SAM" id="MobiDB-lite"/>
    </source>
</evidence>
<name>A0A6J3EM82_AYTFU</name>
<organism evidence="2 3">
    <name type="scientific">Aythya fuligula</name>
    <name type="common">Tufted duck</name>
    <name type="synonym">Anas fuligula</name>
    <dbReference type="NCBI Taxonomy" id="219594"/>
    <lineage>
        <taxon>Eukaryota</taxon>
        <taxon>Metazoa</taxon>
        <taxon>Chordata</taxon>
        <taxon>Craniata</taxon>
        <taxon>Vertebrata</taxon>
        <taxon>Euteleostomi</taxon>
        <taxon>Archelosauria</taxon>
        <taxon>Archosauria</taxon>
        <taxon>Dinosauria</taxon>
        <taxon>Saurischia</taxon>
        <taxon>Theropoda</taxon>
        <taxon>Coelurosauria</taxon>
        <taxon>Aves</taxon>
        <taxon>Neognathae</taxon>
        <taxon>Galloanserae</taxon>
        <taxon>Anseriformes</taxon>
        <taxon>Anatidae</taxon>
        <taxon>Aythyinae</taxon>
        <taxon>Aythya</taxon>
    </lineage>
</organism>
<reference evidence="3" key="1">
    <citation type="submission" date="2025-08" db="UniProtKB">
        <authorList>
            <consortium name="RefSeq"/>
        </authorList>
    </citation>
    <scope>IDENTIFICATION</scope>
    <source>
        <tissue evidence="3">Lung</tissue>
    </source>
</reference>
<accession>A0A6J3EM82</accession>
<feature type="region of interest" description="Disordered" evidence="1">
    <location>
        <begin position="1"/>
        <end position="39"/>
    </location>
</feature>